<dbReference type="EC" id="2.8.1.12" evidence="3"/>
<evidence type="ECO:0000256" key="2">
    <source>
        <dbReference type="ARBA" id="ARBA00005426"/>
    </source>
</evidence>
<comment type="caution">
    <text evidence="13">The sequence shown here is derived from an EMBL/GenBank/DDBJ whole genome shotgun (WGS) entry which is preliminary data.</text>
</comment>
<dbReference type="PANTHER" id="PTHR23404">
    <property type="entry name" value="MOLYBDOPTERIN SYNTHASE RELATED"/>
    <property type="match status" value="1"/>
</dbReference>
<reference evidence="13 14" key="1">
    <citation type="submission" date="2019-12" db="EMBL/GenBank/DDBJ databases">
        <title>Genomic-based taxomic classification of the family Erythrobacteraceae.</title>
        <authorList>
            <person name="Xu L."/>
        </authorList>
    </citation>
    <scope>NUCLEOTIDE SEQUENCE [LARGE SCALE GENOMIC DNA]</scope>
    <source>
        <strain evidence="13 14">RC4-10-4</strain>
    </source>
</reference>
<evidence type="ECO:0000256" key="5">
    <source>
        <dbReference type="ARBA" id="ARBA00023150"/>
    </source>
</evidence>
<comment type="catalytic activity">
    <reaction evidence="12">
        <text>2 [molybdopterin-synthase sulfur-carrier protein]-C-terminal-Gly-aminoethanethioate + cyclic pyranopterin phosphate + H2O = molybdopterin + 2 [molybdopterin-synthase sulfur-carrier protein]-C-terminal Gly-Gly + 2 H(+)</text>
        <dbReference type="Rhea" id="RHEA:26333"/>
        <dbReference type="Rhea" id="RHEA-COMP:12202"/>
        <dbReference type="Rhea" id="RHEA-COMP:19907"/>
        <dbReference type="ChEBI" id="CHEBI:15377"/>
        <dbReference type="ChEBI" id="CHEBI:15378"/>
        <dbReference type="ChEBI" id="CHEBI:58698"/>
        <dbReference type="ChEBI" id="CHEBI:59648"/>
        <dbReference type="ChEBI" id="CHEBI:90778"/>
        <dbReference type="ChEBI" id="CHEBI:232372"/>
        <dbReference type="EC" id="2.8.1.12"/>
    </reaction>
</comment>
<organism evidence="13 14">
    <name type="scientific">Aurantiacibacter arachoides</name>
    <dbReference type="NCBI Taxonomy" id="1850444"/>
    <lineage>
        <taxon>Bacteria</taxon>
        <taxon>Pseudomonadati</taxon>
        <taxon>Pseudomonadota</taxon>
        <taxon>Alphaproteobacteria</taxon>
        <taxon>Sphingomonadales</taxon>
        <taxon>Erythrobacteraceae</taxon>
        <taxon>Aurantiacibacter</taxon>
    </lineage>
</organism>
<protein>
    <recommendedName>
        <fullName evidence="4">Molybdopterin synthase catalytic subunit</fullName>
        <ecNumber evidence="3">2.8.1.12</ecNumber>
    </recommendedName>
    <alternativeName>
        <fullName evidence="10">MPT synthase subunit 2</fullName>
    </alternativeName>
    <alternativeName>
        <fullName evidence="8">Molybdenum cofactor biosynthesis protein E</fullName>
    </alternativeName>
    <alternativeName>
        <fullName evidence="9">Molybdopterin-converting factor large subunit</fullName>
    </alternativeName>
    <alternativeName>
        <fullName evidence="11">Molybdopterin-converting factor subunit 2</fullName>
    </alternativeName>
</protein>
<dbReference type="Gene3D" id="3.90.1170.40">
    <property type="entry name" value="Molybdopterin biosynthesis MoaE subunit"/>
    <property type="match status" value="1"/>
</dbReference>
<evidence type="ECO:0000313" key="14">
    <source>
        <dbReference type="Proteomes" id="UP000460626"/>
    </source>
</evidence>
<keyword evidence="14" id="KW-1185">Reference proteome</keyword>
<evidence type="ECO:0000256" key="3">
    <source>
        <dbReference type="ARBA" id="ARBA00011950"/>
    </source>
</evidence>
<dbReference type="AlphaFoldDB" id="A0A844ZZQ3"/>
<dbReference type="InterPro" id="IPR036563">
    <property type="entry name" value="MoaE_sf"/>
</dbReference>
<evidence type="ECO:0000256" key="10">
    <source>
        <dbReference type="ARBA" id="ARBA00030781"/>
    </source>
</evidence>
<dbReference type="UniPathway" id="UPA00344"/>
<dbReference type="GO" id="GO:0006777">
    <property type="term" value="P:Mo-molybdopterin cofactor biosynthetic process"/>
    <property type="evidence" value="ECO:0007669"/>
    <property type="project" value="UniProtKB-KW"/>
</dbReference>
<comment type="similarity">
    <text evidence="2">Belongs to the MoaE family.</text>
</comment>
<evidence type="ECO:0000256" key="9">
    <source>
        <dbReference type="ARBA" id="ARBA00030407"/>
    </source>
</evidence>
<dbReference type="GO" id="GO:0030366">
    <property type="term" value="F:molybdopterin synthase activity"/>
    <property type="evidence" value="ECO:0007669"/>
    <property type="project" value="UniProtKB-EC"/>
</dbReference>
<evidence type="ECO:0000256" key="7">
    <source>
        <dbReference type="ARBA" id="ARBA00026066"/>
    </source>
</evidence>
<dbReference type="CDD" id="cd00756">
    <property type="entry name" value="MoaE"/>
    <property type="match status" value="1"/>
</dbReference>
<dbReference type="SUPFAM" id="SSF54690">
    <property type="entry name" value="Molybdopterin synthase subunit MoaE"/>
    <property type="match status" value="1"/>
</dbReference>
<proteinExistence type="inferred from homology"/>
<accession>A0A844ZZQ3</accession>
<evidence type="ECO:0000256" key="6">
    <source>
        <dbReference type="ARBA" id="ARBA00025448"/>
    </source>
</evidence>
<dbReference type="Proteomes" id="UP000460626">
    <property type="component" value="Unassembled WGS sequence"/>
</dbReference>
<dbReference type="Pfam" id="PF02391">
    <property type="entry name" value="MoaE"/>
    <property type="match status" value="1"/>
</dbReference>
<comment type="subunit">
    <text evidence="7">Heterotetramer of 2 MoaD subunits and 2 MoaE subunits. Also stable as homodimer. The enzyme changes between these two forms during catalysis.</text>
</comment>
<keyword evidence="5" id="KW-0501">Molybdenum cofactor biosynthesis</keyword>
<evidence type="ECO:0000256" key="11">
    <source>
        <dbReference type="ARBA" id="ARBA00032474"/>
    </source>
</evidence>
<dbReference type="InterPro" id="IPR003448">
    <property type="entry name" value="Mopterin_biosynth_MoaE"/>
</dbReference>
<comment type="function">
    <text evidence="6">Converts molybdopterin precursor Z into molybdopterin. This requires the incorporation of two sulfur atoms into precursor Z to generate a dithiolene group. The sulfur is provided by MoaD.</text>
</comment>
<dbReference type="EMBL" id="WTYH01000001">
    <property type="protein sequence ID" value="MXO93751.1"/>
    <property type="molecule type" value="Genomic_DNA"/>
</dbReference>
<sequence length="177" mass="20055">MALCWRTRPCCRRRTARRLRCCRPSAGAEILRDIQLLDRGFSPGKALGLFAKAHPEAGGIASFVGKVRPDADVKVLELKAYPRMTLPGMEALADRVALRWQLDGLLIHHRHGVMRPGAPIVLVAAAARHRRDAIEAVDFAMDHLKSASWFWKRERRADGWHWIEPRDADHADLSRWG</sequence>
<evidence type="ECO:0000256" key="4">
    <source>
        <dbReference type="ARBA" id="ARBA00013858"/>
    </source>
</evidence>
<evidence type="ECO:0000256" key="1">
    <source>
        <dbReference type="ARBA" id="ARBA00005046"/>
    </source>
</evidence>
<comment type="pathway">
    <text evidence="1">Cofactor biosynthesis; molybdopterin biosynthesis.</text>
</comment>
<evidence type="ECO:0000256" key="12">
    <source>
        <dbReference type="ARBA" id="ARBA00049878"/>
    </source>
</evidence>
<name>A0A844ZZQ3_9SPHN</name>
<dbReference type="OrthoDB" id="9803224at2"/>
<evidence type="ECO:0000313" key="13">
    <source>
        <dbReference type="EMBL" id="MXO93751.1"/>
    </source>
</evidence>
<evidence type="ECO:0000256" key="8">
    <source>
        <dbReference type="ARBA" id="ARBA00029745"/>
    </source>
</evidence>
<gene>
    <name evidence="13" type="ORF">GRI62_09040</name>
</gene>